<comment type="caution">
    <text evidence="2">The sequence shown here is derived from an EMBL/GenBank/DDBJ whole genome shotgun (WGS) entry which is preliminary data.</text>
</comment>
<dbReference type="PANTHER" id="PTHR46244">
    <property type="entry name" value="PHOSPHOENOLPYRUVATE-PROTEIN PHOSPHOTRANSFERASE"/>
    <property type="match status" value="1"/>
</dbReference>
<feature type="domain" description="PEP-utilising enzyme C-terminal" evidence="1">
    <location>
        <begin position="1"/>
        <end position="40"/>
    </location>
</feature>
<protein>
    <recommendedName>
        <fullName evidence="1">PEP-utilising enzyme C-terminal domain-containing protein</fullName>
    </recommendedName>
</protein>
<gene>
    <name evidence="2" type="ORF">F7731_19010</name>
</gene>
<keyword evidence="3" id="KW-1185">Reference proteome</keyword>
<dbReference type="Gene3D" id="3.20.20.60">
    <property type="entry name" value="Phosphoenolpyruvate-binding domains"/>
    <property type="match status" value="1"/>
</dbReference>
<dbReference type="PANTHER" id="PTHR46244:SF3">
    <property type="entry name" value="PHOSPHOENOLPYRUVATE-PROTEIN PHOSPHOTRANSFERASE"/>
    <property type="match status" value="1"/>
</dbReference>
<name>A0A6L3V2M9_9BACI</name>
<evidence type="ECO:0000313" key="3">
    <source>
        <dbReference type="Proteomes" id="UP000481030"/>
    </source>
</evidence>
<sequence>MCGEMAGDAVAIPVLLGLGLDEFSMSAPSILKARGQINQLSKKEMKELADQALTMQTAEQVRNLIIETPHYW</sequence>
<dbReference type="InterPro" id="IPR040442">
    <property type="entry name" value="Pyrv_kinase-like_dom_sf"/>
</dbReference>
<dbReference type="InterPro" id="IPR000121">
    <property type="entry name" value="PEP_util_C"/>
</dbReference>
<dbReference type="EMBL" id="WBOS01000012">
    <property type="protein sequence ID" value="KAB2331166.1"/>
    <property type="molecule type" value="Genomic_DNA"/>
</dbReference>
<dbReference type="InterPro" id="IPR015813">
    <property type="entry name" value="Pyrv/PenolPyrv_kinase-like_dom"/>
</dbReference>
<dbReference type="InterPro" id="IPR050499">
    <property type="entry name" value="PEP-utilizing_PTS_enzyme"/>
</dbReference>
<dbReference type="GO" id="GO:0016772">
    <property type="term" value="F:transferase activity, transferring phosphorus-containing groups"/>
    <property type="evidence" value="ECO:0007669"/>
    <property type="project" value="InterPro"/>
</dbReference>
<proteinExistence type="predicted"/>
<dbReference type="Proteomes" id="UP000481030">
    <property type="component" value="Unassembled WGS sequence"/>
</dbReference>
<dbReference type="Pfam" id="PF02896">
    <property type="entry name" value="PEP-utilizers_C"/>
    <property type="match status" value="1"/>
</dbReference>
<evidence type="ECO:0000313" key="2">
    <source>
        <dbReference type="EMBL" id="KAB2331166.1"/>
    </source>
</evidence>
<reference evidence="2 3" key="1">
    <citation type="journal article" date="2016" name="Antonie Van Leeuwenhoek">
        <title>Bacillus depressus sp. nov., isolated from soil of a sunflower field.</title>
        <authorList>
            <person name="Wei X."/>
            <person name="Xin D."/>
            <person name="Xin Y."/>
            <person name="Zhang H."/>
            <person name="Wang T."/>
            <person name="Zhang J."/>
        </authorList>
    </citation>
    <scope>NUCLEOTIDE SEQUENCE [LARGE SCALE GENOMIC DNA]</scope>
    <source>
        <strain evidence="2 3">BZ1</strain>
    </source>
</reference>
<dbReference type="SUPFAM" id="SSF51621">
    <property type="entry name" value="Phosphoenolpyruvate/pyruvate domain"/>
    <property type="match status" value="1"/>
</dbReference>
<accession>A0A6L3V2M9</accession>
<dbReference type="AlphaFoldDB" id="A0A6L3V2M9"/>
<dbReference type="OrthoDB" id="9765468at2"/>
<evidence type="ECO:0000259" key="1">
    <source>
        <dbReference type="Pfam" id="PF02896"/>
    </source>
</evidence>
<organism evidence="2 3">
    <name type="scientific">Cytobacillus depressus</name>
    <dbReference type="NCBI Taxonomy" id="1602942"/>
    <lineage>
        <taxon>Bacteria</taxon>
        <taxon>Bacillati</taxon>
        <taxon>Bacillota</taxon>
        <taxon>Bacilli</taxon>
        <taxon>Bacillales</taxon>
        <taxon>Bacillaceae</taxon>
        <taxon>Cytobacillus</taxon>
    </lineage>
</organism>